<sequence>MDSKERRWMKFGFIGEEGEHVIIMSVLKTEIPNERKFEIVSMEGDDEEEEKFKISKYDDHYTLISNNDDEWMDGCINLLDHITDVFRSNIDTLYCINPYSMDFLEDKAPLRMTYSGGEDCNIYWDLVSYELNGAGKTGGLQLCTPLPEDYDFILTREYEYIRIERAQFARSDDVLKLAEKSKEVIFDESLLLSKGLNTIFNCWLQHLIDGLKFLSIRLRSYREFSAFNGIEHRITDTTEEVNYKSYTGELYRLSPGKRLRRDDGVIALFLYDPNTQMINFGVLTGLTVIS</sequence>
<name>A0A1I7UZJ9_9PELO</name>
<evidence type="ECO:0000313" key="2">
    <source>
        <dbReference type="WBParaSite" id="Csp11.Scaffold630.g20911.t1"/>
    </source>
</evidence>
<dbReference type="WBParaSite" id="Csp11.Scaffold630.g20911.t1">
    <property type="protein sequence ID" value="Csp11.Scaffold630.g20911.t1"/>
    <property type="gene ID" value="Csp11.Scaffold630.g20911"/>
</dbReference>
<dbReference type="AlphaFoldDB" id="A0A1I7UZJ9"/>
<proteinExistence type="predicted"/>
<evidence type="ECO:0000313" key="1">
    <source>
        <dbReference type="Proteomes" id="UP000095282"/>
    </source>
</evidence>
<protein>
    <submittedName>
        <fullName evidence="2">FBA_2 domain-containing protein</fullName>
    </submittedName>
</protein>
<accession>A0A1I7UZJ9</accession>
<keyword evidence="1" id="KW-1185">Reference proteome</keyword>
<reference evidence="2" key="1">
    <citation type="submission" date="2016-11" db="UniProtKB">
        <authorList>
            <consortium name="WormBaseParasite"/>
        </authorList>
    </citation>
    <scope>IDENTIFICATION</scope>
</reference>
<dbReference type="Proteomes" id="UP000095282">
    <property type="component" value="Unplaced"/>
</dbReference>
<organism evidence="1 2">
    <name type="scientific">Caenorhabditis tropicalis</name>
    <dbReference type="NCBI Taxonomy" id="1561998"/>
    <lineage>
        <taxon>Eukaryota</taxon>
        <taxon>Metazoa</taxon>
        <taxon>Ecdysozoa</taxon>
        <taxon>Nematoda</taxon>
        <taxon>Chromadorea</taxon>
        <taxon>Rhabditida</taxon>
        <taxon>Rhabditina</taxon>
        <taxon>Rhabditomorpha</taxon>
        <taxon>Rhabditoidea</taxon>
        <taxon>Rhabditidae</taxon>
        <taxon>Peloderinae</taxon>
        <taxon>Caenorhabditis</taxon>
    </lineage>
</organism>